<dbReference type="PRINTS" id="PR00035">
    <property type="entry name" value="HTHGNTR"/>
</dbReference>
<dbReference type="Proteomes" id="UP000824078">
    <property type="component" value="Unassembled WGS sequence"/>
</dbReference>
<comment type="caution">
    <text evidence="5">The sequence shown here is derived from an EMBL/GenBank/DDBJ whole genome shotgun (WGS) entry which is preliminary data.</text>
</comment>
<dbReference type="GO" id="GO:0003700">
    <property type="term" value="F:DNA-binding transcription factor activity"/>
    <property type="evidence" value="ECO:0007669"/>
    <property type="project" value="InterPro"/>
</dbReference>
<dbReference type="AlphaFoldDB" id="A0A9D1L3I2"/>
<dbReference type="InterPro" id="IPR000524">
    <property type="entry name" value="Tscrpt_reg_HTH_GntR"/>
</dbReference>
<dbReference type="FunFam" id="1.10.10.10:FF:000079">
    <property type="entry name" value="GntR family transcriptional regulator"/>
    <property type="match status" value="1"/>
</dbReference>
<feature type="domain" description="HTH gntR-type" evidence="4">
    <location>
        <begin position="4"/>
        <end position="72"/>
    </location>
</feature>
<dbReference type="InterPro" id="IPR036390">
    <property type="entry name" value="WH_DNA-bd_sf"/>
</dbReference>
<keyword evidence="3" id="KW-0804">Transcription</keyword>
<dbReference type="SUPFAM" id="SSF64288">
    <property type="entry name" value="Chorismate lyase-like"/>
    <property type="match status" value="1"/>
</dbReference>
<dbReference type="PANTHER" id="PTHR44846">
    <property type="entry name" value="MANNOSYL-D-GLYCERATE TRANSPORT/METABOLISM SYSTEM REPRESSOR MNGR-RELATED"/>
    <property type="match status" value="1"/>
</dbReference>
<dbReference type="PANTHER" id="PTHR44846:SF1">
    <property type="entry name" value="MANNOSYL-D-GLYCERATE TRANSPORT_METABOLISM SYSTEM REPRESSOR MNGR-RELATED"/>
    <property type="match status" value="1"/>
</dbReference>
<evidence type="ECO:0000256" key="3">
    <source>
        <dbReference type="ARBA" id="ARBA00023163"/>
    </source>
</evidence>
<dbReference type="PROSITE" id="PS50949">
    <property type="entry name" value="HTH_GNTR"/>
    <property type="match status" value="1"/>
</dbReference>
<evidence type="ECO:0000256" key="2">
    <source>
        <dbReference type="ARBA" id="ARBA00023125"/>
    </source>
</evidence>
<organism evidence="5 6">
    <name type="scientific">Candidatus Coprovicinus avistercoris</name>
    <dbReference type="NCBI Taxonomy" id="2840754"/>
    <lineage>
        <taxon>Bacteria</taxon>
        <taxon>Bacillati</taxon>
        <taxon>Actinomycetota</taxon>
        <taxon>Coriobacteriia</taxon>
        <taxon>Coriobacteriales</taxon>
        <taxon>Coriobacteriaceae</taxon>
        <taxon>Coriobacteriaceae incertae sedis</taxon>
        <taxon>Candidatus Coprovicinus</taxon>
    </lineage>
</organism>
<evidence type="ECO:0000259" key="4">
    <source>
        <dbReference type="PROSITE" id="PS50949"/>
    </source>
</evidence>
<accession>A0A9D1L3I2</accession>
<sequence length="237" mass="26998">MARTPLYAKIRNDLRTKIEQGEYAVGEVIPSEVELAETYGVSRPTVRQAVQALADEGYLDKRRKRGTQVRQRKIEQGFTLTIRSFEEEMKANRKIGRTEVLALRRENPSDEVARRLEIDPRDEVFKLVRLRYADDVPNVFNESYIPAALVPTFDTYDFQSRSMYDVLNELGEKVVSAVRSIDVVGADPTLAALLDVEEGDPCFLFHTVAKDAADRVVEYSIAKYRGESNTFEVRINS</sequence>
<proteinExistence type="predicted"/>
<dbReference type="SMART" id="SM00866">
    <property type="entry name" value="UTRA"/>
    <property type="match status" value="1"/>
</dbReference>
<reference evidence="5" key="1">
    <citation type="submission" date="2020-10" db="EMBL/GenBank/DDBJ databases">
        <authorList>
            <person name="Gilroy R."/>
        </authorList>
    </citation>
    <scope>NUCLEOTIDE SEQUENCE</scope>
    <source>
        <strain evidence="5">ChiHjej12B11-29160</strain>
    </source>
</reference>
<dbReference type="GO" id="GO:0003677">
    <property type="term" value="F:DNA binding"/>
    <property type="evidence" value="ECO:0007669"/>
    <property type="project" value="UniProtKB-KW"/>
</dbReference>
<name>A0A9D1L3I2_9ACTN</name>
<dbReference type="InterPro" id="IPR036388">
    <property type="entry name" value="WH-like_DNA-bd_sf"/>
</dbReference>
<dbReference type="Gene3D" id="1.10.10.10">
    <property type="entry name" value="Winged helix-like DNA-binding domain superfamily/Winged helix DNA-binding domain"/>
    <property type="match status" value="1"/>
</dbReference>
<dbReference type="SMART" id="SM00345">
    <property type="entry name" value="HTH_GNTR"/>
    <property type="match status" value="1"/>
</dbReference>
<dbReference type="Gene3D" id="3.40.1410.10">
    <property type="entry name" value="Chorismate lyase-like"/>
    <property type="match status" value="1"/>
</dbReference>
<protein>
    <submittedName>
        <fullName evidence="5">GntR family transcriptional regulator</fullName>
    </submittedName>
</protein>
<reference evidence="5" key="2">
    <citation type="journal article" date="2021" name="PeerJ">
        <title>Extensive microbial diversity within the chicken gut microbiome revealed by metagenomics and culture.</title>
        <authorList>
            <person name="Gilroy R."/>
            <person name="Ravi A."/>
            <person name="Getino M."/>
            <person name="Pursley I."/>
            <person name="Horton D.L."/>
            <person name="Alikhan N.F."/>
            <person name="Baker D."/>
            <person name="Gharbi K."/>
            <person name="Hall N."/>
            <person name="Watson M."/>
            <person name="Adriaenssens E.M."/>
            <person name="Foster-Nyarko E."/>
            <person name="Jarju S."/>
            <person name="Secka A."/>
            <person name="Antonio M."/>
            <person name="Oren A."/>
            <person name="Chaudhuri R.R."/>
            <person name="La Ragione R."/>
            <person name="Hildebrand F."/>
            <person name="Pallen M.J."/>
        </authorList>
    </citation>
    <scope>NUCLEOTIDE SEQUENCE</scope>
    <source>
        <strain evidence="5">ChiHjej12B11-29160</strain>
    </source>
</reference>
<dbReference type="GO" id="GO:0045892">
    <property type="term" value="P:negative regulation of DNA-templated transcription"/>
    <property type="evidence" value="ECO:0007669"/>
    <property type="project" value="TreeGrafter"/>
</dbReference>
<dbReference type="InterPro" id="IPR011663">
    <property type="entry name" value="UTRA"/>
</dbReference>
<dbReference type="EMBL" id="DVMQ01000006">
    <property type="protein sequence ID" value="HIU23634.1"/>
    <property type="molecule type" value="Genomic_DNA"/>
</dbReference>
<dbReference type="InterPro" id="IPR028978">
    <property type="entry name" value="Chorismate_lyase_/UTRA_dom_sf"/>
</dbReference>
<evidence type="ECO:0000313" key="6">
    <source>
        <dbReference type="Proteomes" id="UP000824078"/>
    </source>
</evidence>
<dbReference type="CDD" id="cd07377">
    <property type="entry name" value="WHTH_GntR"/>
    <property type="match status" value="1"/>
</dbReference>
<keyword evidence="2" id="KW-0238">DNA-binding</keyword>
<evidence type="ECO:0000313" key="5">
    <source>
        <dbReference type="EMBL" id="HIU23634.1"/>
    </source>
</evidence>
<dbReference type="Pfam" id="PF07702">
    <property type="entry name" value="UTRA"/>
    <property type="match status" value="1"/>
</dbReference>
<dbReference type="InterPro" id="IPR050679">
    <property type="entry name" value="Bact_HTH_transcr_reg"/>
</dbReference>
<dbReference type="SUPFAM" id="SSF46785">
    <property type="entry name" value="Winged helix' DNA-binding domain"/>
    <property type="match status" value="1"/>
</dbReference>
<keyword evidence="1" id="KW-0805">Transcription regulation</keyword>
<dbReference type="Pfam" id="PF00392">
    <property type="entry name" value="GntR"/>
    <property type="match status" value="1"/>
</dbReference>
<evidence type="ECO:0000256" key="1">
    <source>
        <dbReference type="ARBA" id="ARBA00023015"/>
    </source>
</evidence>
<gene>
    <name evidence="5" type="ORF">IAD17_01755</name>
</gene>